<dbReference type="InterPro" id="IPR013658">
    <property type="entry name" value="SGL"/>
</dbReference>
<dbReference type="PANTHER" id="PTHR10907">
    <property type="entry name" value="REGUCALCIN"/>
    <property type="match status" value="1"/>
</dbReference>
<dbReference type="SUPFAM" id="SSF63829">
    <property type="entry name" value="Calcium-dependent phosphotriesterase"/>
    <property type="match status" value="1"/>
</dbReference>
<accession>A0A1M4RZ25</accession>
<reference evidence="6" key="1">
    <citation type="submission" date="2016-09" db="EMBL/GenBank/DDBJ databases">
        <authorList>
            <person name="Strepis N."/>
        </authorList>
    </citation>
    <scope>NUCLEOTIDE SEQUENCE [LARGE SCALE GENOMIC DNA]</scope>
</reference>
<dbReference type="InterPro" id="IPR011042">
    <property type="entry name" value="6-blade_b-propeller_TolB-like"/>
</dbReference>
<dbReference type="InterPro" id="IPR005511">
    <property type="entry name" value="SMP-30"/>
</dbReference>
<evidence type="ECO:0000256" key="1">
    <source>
        <dbReference type="ARBA" id="ARBA00008853"/>
    </source>
</evidence>
<feature type="binding site" evidence="3">
    <location>
        <position position="202"/>
    </location>
    <ligand>
        <name>a divalent metal cation</name>
        <dbReference type="ChEBI" id="CHEBI:60240"/>
    </ligand>
</feature>
<protein>
    <submittedName>
        <fullName evidence="5">Senescence marker protein-30 (Smp-30)</fullName>
    </submittedName>
</protein>
<dbReference type="GO" id="GO:0005509">
    <property type="term" value="F:calcium ion binding"/>
    <property type="evidence" value="ECO:0007669"/>
    <property type="project" value="TreeGrafter"/>
</dbReference>
<sequence length="292" mass="30399">MRAQRITDSIAYHAEGPCWWEATGRLRFVDMLAGAVVELDEAAPGGHRRLPVGSAVASVIRPRVGGGAIVATEHGISLSRREDLADLAPAVTLFTDPAVRTNEGGCDPAGRFWIGTMPYAKTPGGATMYRWDGPGATPVRAWGGATICNGLGFSPDGGTAYWTDTPTGTVVTMDYRPDDADRGGLTAPRPFVSIDPAAGHPDGLCVDADGGVWVALNGGAAVHRYAPDGALDAVVELPVRRVTACTFGGDDYATLFITTSREELPDDVEPAAGSIFAVAPGVRGLAPLPFGR</sequence>
<dbReference type="PRINTS" id="PR01790">
    <property type="entry name" value="SMP30FAMILY"/>
</dbReference>
<gene>
    <name evidence="5" type="ORF">ACGLYG10_1394</name>
</gene>
<feature type="binding site" evidence="3">
    <location>
        <position position="15"/>
    </location>
    <ligand>
        <name>a divalent metal cation</name>
        <dbReference type="ChEBI" id="CHEBI:60240"/>
    </ligand>
</feature>
<dbReference type="Pfam" id="PF08450">
    <property type="entry name" value="SGL"/>
    <property type="match status" value="1"/>
</dbReference>
<dbReference type="RefSeq" id="WP_073329570.1">
    <property type="nucleotide sequence ID" value="NZ_FQTT01000010.1"/>
</dbReference>
<name>A0A1M4RZ25_9ACTO</name>
<dbReference type="OrthoDB" id="2633250at2"/>
<keyword evidence="3" id="KW-0862">Zinc</keyword>
<feature type="binding site" evidence="3">
    <location>
        <position position="102"/>
    </location>
    <ligand>
        <name>substrate</name>
    </ligand>
</feature>
<feature type="binding site" evidence="3">
    <location>
        <position position="100"/>
    </location>
    <ligand>
        <name>substrate</name>
    </ligand>
</feature>
<dbReference type="EMBL" id="FQTT01000010">
    <property type="protein sequence ID" value="SHE25179.1"/>
    <property type="molecule type" value="Genomic_DNA"/>
</dbReference>
<keyword evidence="6" id="KW-1185">Reference proteome</keyword>
<dbReference type="Proteomes" id="UP000184291">
    <property type="component" value="Unassembled WGS sequence"/>
</dbReference>
<comment type="cofactor">
    <cofactor evidence="3">
        <name>Zn(2+)</name>
        <dbReference type="ChEBI" id="CHEBI:29105"/>
    </cofactor>
    <text evidence="3">Binds 1 divalent metal cation per subunit.</text>
</comment>
<proteinExistence type="inferred from homology"/>
<evidence type="ECO:0000256" key="2">
    <source>
        <dbReference type="PIRSR" id="PIRSR605511-1"/>
    </source>
</evidence>
<dbReference type="PANTHER" id="PTHR10907:SF47">
    <property type="entry name" value="REGUCALCIN"/>
    <property type="match status" value="1"/>
</dbReference>
<evidence type="ECO:0000313" key="6">
    <source>
        <dbReference type="Proteomes" id="UP000184291"/>
    </source>
</evidence>
<dbReference type="STRING" id="1892869.ACGLYG10_1394"/>
<dbReference type="AlphaFoldDB" id="A0A1M4RZ25"/>
<dbReference type="Gene3D" id="2.120.10.30">
    <property type="entry name" value="TolB, C-terminal domain"/>
    <property type="match status" value="1"/>
</dbReference>
<keyword evidence="3" id="KW-0479">Metal-binding</keyword>
<feature type="domain" description="SMP-30/Gluconolactonase/LRE-like region" evidence="4">
    <location>
        <begin position="14"/>
        <end position="260"/>
    </location>
</feature>
<evidence type="ECO:0000256" key="3">
    <source>
        <dbReference type="PIRSR" id="PIRSR605511-2"/>
    </source>
</evidence>
<feature type="binding site" evidence="3">
    <location>
        <position position="149"/>
    </location>
    <ligand>
        <name>a divalent metal cation</name>
        <dbReference type="ChEBI" id="CHEBI:60240"/>
    </ligand>
</feature>
<dbReference type="GO" id="GO:0019853">
    <property type="term" value="P:L-ascorbic acid biosynthetic process"/>
    <property type="evidence" value="ECO:0007669"/>
    <property type="project" value="TreeGrafter"/>
</dbReference>
<dbReference type="GO" id="GO:0004341">
    <property type="term" value="F:gluconolactonase activity"/>
    <property type="evidence" value="ECO:0007669"/>
    <property type="project" value="TreeGrafter"/>
</dbReference>
<organism evidence="5 6">
    <name type="scientific">Actinomyces glycerinitolerans</name>
    <dbReference type="NCBI Taxonomy" id="1892869"/>
    <lineage>
        <taxon>Bacteria</taxon>
        <taxon>Bacillati</taxon>
        <taxon>Actinomycetota</taxon>
        <taxon>Actinomycetes</taxon>
        <taxon>Actinomycetales</taxon>
        <taxon>Actinomycetaceae</taxon>
        <taxon>Actinomyces</taxon>
    </lineage>
</organism>
<evidence type="ECO:0000259" key="4">
    <source>
        <dbReference type="Pfam" id="PF08450"/>
    </source>
</evidence>
<comment type="similarity">
    <text evidence="1">Belongs to the SMP-30/CGR1 family.</text>
</comment>
<feature type="active site" description="Proton donor/acceptor" evidence="2">
    <location>
        <position position="202"/>
    </location>
</feature>
<evidence type="ECO:0000313" key="5">
    <source>
        <dbReference type="EMBL" id="SHE25179.1"/>
    </source>
</evidence>